<gene>
    <name evidence="1" type="ORF">SVUK_LOCUS20040</name>
</gene>
<proteinExistence type="predicted"/>
<protein>
    <submittedName>
        <fullName evidence="1">Uncharacterized protein</fullName>
    </submittedName>
</protein>
<dbReference type="OrthoDB" id="5912995at2759"/>
<sequence length="88" mass="9520">MRLTGGGINREAFLASSLNESFSGETLSQSIHESESVQVRNFSAGEILVVKNKVKTDVFEMKPKEGEFGLEIVADKDGKFGGKPSLIT</sequence>
<evidence type="ECO:0000313" key="2">
    <source>
        <dbReference type="Proteomes" id="UP000270094"/>
    </source>
</evidence>
<dbReference type="EMBL" id="UYYB01135627">
    <property type="protein sequence ID" value="VDM85042.1"/>
    <property type="molecule type" value="Genomic_DNA"/>
</dbReference>
<keyword evidence="2" id="KW-1185">Reference proteome</keyword>
<dbReference type="Proteomes" id="UP000270094">
    <property type="component" value="Unassembled WGS sequence"/>
</dbReference>
<organism evidence="1 2">
    <name type="scientific">Strongylus vulgaris</name>
    <name type="common">Blood worm</name>
    <dbReference type="NCBI Taxonomy" id="40348"/>
    <lineage>
        <taxon>Eukaryota</taxon>
        <taxon>Metazoa</taxon>
        <taxon>Ecdysozoa</taxon>
        <taxon>Nematoda</taxon>
        <taxon>Chromadorea</taxon>
        <taxon>Rhabditida</taxon>
        <taxon>Rhabditina</taxon>
        <taxon>Rhabditomorpha</taxon>
        <taxon>Strongyloidea</taxon>
        <taxon>Strongylidae</taxon>
        <taxon>Strongylus</taxon>
    </lineage>
</organism>
<dbReference type="AlphaFoldDB" id="A0A3P7M138"/>
<accession>A0A3P7M138</accession>
<evidence type="ECO:0000313" key="1">
    <source>
        <dbReference type="EMBL" id="VDM85042.1"/>
    </source>
</evidence>
<reference evidence="1 2" key="1">
    <citation type="submission" date="2018-11" db="EMBL/GenBank/DDBJ databases">
        <authorList>
            <consortium name="Pathogen Informatics"/>
        </authorList>
    </citation>
    <scope>NUCLEOTIDE SEQUENCE [LARGE SCALE GENOMIC DNA]</scope>
</reference>
<name>A0A3P7M138_STRVU</name>